<accession>M1Z1C6</accession>
<feature type="transmembrane region" description="Helical" evidence="1">
    <location>
        <begin position="130"/>
        <end position="150"/>
    </location>
</feature>
<feature type="transmembrane region" description="Helical" evidence="1">
    <location>
        <begin position="239"/>
        <end position="259"/>
    </location>
</feature>
<dbReference type="OrthoDB" id="1120077at2"/>
<feature type="transmembrane region" description="Helical" evidence="1">
    <location>
        <begin position="75"/>
        <end position="96"/>
    </location>
</feature>
<dbReference type="Pfam" id="PF09925">
    <property type="entry name" value="DUF2157"/>
    <property type="match status" value="1"/>
</dbReference>
<proteinExistence type="predicted"/>
<dbReference type="InterPro" id="IPR018677">
    <property type="entry name" value="DUF2157"/>
</dbReference>
<dbReference type="HOGENOM" id="CLU_773539_0_0_0"/>
<feature type="transmembrane region" description="Helical" evidence="1">
    <location>
        <begin position="102"/>
        <end position="123"/>
    </location>
</feature>
<feature type="transmembrane region" description="Helical" evidence="1">
    <location>
        <begin position="327"/>
        <end position="344"/>
    </location>
</feature>
<organism evidence="3 4">
    <name type="scientific">Nitrospina gracilis (strain 3/211)</name>
    <dbReference type="NCBI Taxonomy" id="1266370"/>
    <lineage>
        <taxon>Bacteria</taxon>
        <taxon>Pseudomonadati</taxon>
        <taxon>Nitrospinota/Tectimicrobiota group</taxon>
        <taxon>Nitrospinota</taxon>
        <taxon>Nitrospinia</taxon>
        <taxon>Nitrospinales</taxon>
        <taxon>Nitrospinaceae</taxon>
        <taxon>Nitrospina</taxon>
    </lineage>
</organism>
<keyword evidence="1" id="KW-0472">Membrane</keyword>
<keyword evidence="1" id="KW-1133">Transmembrane helix</keyword>
<protein>
    <recommendedName>
        <fullName evidence="2">DUF2157 domain-containing protein</fullName>
    </recommendedName>
</protein>
<evidence type="ECO:0000313" key="3">
    <source>
        <dbReference type="EMBL" id="CCQ91530.1"/>
    </source>
</evidence>
<sequence>MDRFPSKKKAQERVDRIQAFQKELQEIESSGLIRLPYETRRLIEGYHADLISRFKQQFDTDNSAAEKQLSLGMRILTFLGGLALCASIFFFFYQIWGLIPESVQIVSVISLPILAVLTMRFAAQREPSHYYASLIGLVAFIGFVLNLNVMGSLYNITPSQNAFLAWGGFALILAYRFGLRLLLLAGLLCLLAYLSATVGAFSGIYWLHFGERPENFIFGGIFLLALPFCIKHHKNPHFIWFYHLVALLSIHLALLIMSYCGHCSYLMGNENRIEVGYQTAALAAYGITVWLGVRLQYPGITHIGTTFCTLFFYTKFFDWWWDALPKSLFFFVLSLITIGLLVLFRSMRDRFREAV</sequence>
<feature type="transmembrane region" description="Helical" evidence="1">
    <location>
        <begin position="213"/>
        <end position="230"/>
    </location>
</feature>
<reference evidence="3 4" key="1">
    <citation type="journal article" date="2013" name="Front. Microbiol.">
        <title>The genome of Nitrospina gracilis illuminates the metabolism and evolution of the major marine nitrite oxidizer.</title>
        <authorList>
            <person name="Luecker S."/>
            <person name="Nowka B."/>
            <person name="Rattei T."/>
            <person name="Spieck E."/>
            <person name="and Daims H."/>
        </authorList>
    </citation>
    <scope>NUCLEOTIDE SEQUENCE [LARGE SCALE GENOMIC DNA]</scope>
    <source>
        <strain evidence="3 4">3/211</strain>
    </source>
</reference>
<dbReference type="AlphaFoldDB" id="M1Z1C6"/>
<evidence type="ECO:0000259" key="2">
    <source>
        <dbReference type="Pfam" id="PF09925"/>
    </source>
</evidence>
<comment type="caution">
    <text evidence="3">The sequence shown here is derived from an EMBL/GenBank/DDBJ whole genome shotgun (WGS) entry which is preliminary data.</text>
</comment>
<evidence type="ECO:0000313" key="4">
    <source>
        <dbReference type="Proteomes" id="UP000011704"/>
    </source>
</evidence>
<keyword evidence="1" id="KW-0812">Transmembrane</keyword>
<feature type="transmembrane region" description="Helical" evidence="1">
    <location>
        <begin position="156"/>
        <end position="175"/>
    </location>
</feature>
<feature type="transmembrane region" description="Helical" evidence="1">
    <location>
        <begin position="275"/>
        <end position="293"/>
    </location>
</feature>
<name>M1Z1C6_NITG3</name>
<dbReference type="InParanoid" id="M1Z1C6"/>
<dbReference type="EMBL" id="CAQJ01000080">
    <property type="protein sequence ID" value="CCQ91530.1"/>
    <property type="molecule type" value="Genomic_DNA"/>
</dbReference>
<gene>
    <name evidence="3" type="ORF">NITGR_720023</name>
</gene>
<dbReference type="Proteomes" id="UP000011704">
    <property type="component" value="Unassembled WGS sequence"/>
</dbReference>
<evidence type="ECO:0000256" key="1">
    <source>
        <dbReference type="SAM" id="Phobius"/>
    </source>
</evidence>
<feature type="transmembrane region" description="Helical" evidence="1">
    <location>
        <begin position="300"/>
        <end position="321"/>
    </location>
</feature>
<dbReference type="STRING" id="1266370.NITGR_720023"/>
<keyword evidence="4" id="KW-1185">Reference proteome</keyword>
<dbReference type="RefSeq" id="WP_005010338.1">
    <property type="nucleotide sequence ID" value="NZ_HG422173.1"/>
</dbReference>
<feature type="transmembrane region" description="Helical" evidence="1">
    <location>
        <begin position="182"/>
        <end position="207"/>
    </location>
</feature>
<feature type="domain" description="DUF2157" evidence="2">
    <location>
        <begin position="58"/>
        <end position="182"/>
    </location>
</feature>